<dbReference type="CDD" id="cd03241">
    <property type="entry name" value="ABC_RecN"/>
    <property type="match status" value="2"/>
</dbReference>
<evidence type="ECO:0000256" key="3">
    <source>
        <dbReference type="ARBA" id="ARBA00022741"/>
    </source>
</evidence>
<dbReference type="GO" id="GO:0006310">
    <property type="term" value="P:DNA recombination"/>
    <property type="evidence" value="ECO:0007669"/>
    <property type="project" value="InterPro"/>
</dbReference>
<dbReference type="NCBIfam" id="TIGR00634">
    <property type="entry name" value="recN"/>
    <property type="match status" value="1"/>
</dbReference>
<dbReference type="Gene3D" id="6.10.140.1090">
    <property type="match status" value="1"/>
</dbReference>
<evidence type="ECO:0000256" key="4">
    <source>
        <dbReference type="ARBA" id="ARBA00022763"/>
    </source>
</evidence>
<dbReference type="PANTHER" id="PTHR11059:SF0">
    <property type="entry name" value="DNA REPAIR PROTEIN RECN"/>
    <property type="match status" value="1"/>
</dbReference>
<dbReference type="AlphaFoldDB" id="A0A544QVI6"/>
<gene>
    <name evidence="11" type="primary">recN</name>
    <name evidence="11" type="ORF">EXD82_05525</name>
</gene>
<dbReference type="InterPro" id="IPR038729">
    <property type="entry name" value="Rad50/SbcC_AAA"/>
</dbReference>
<evidence type="ECO:0000259" key="10">
    <source>
        <dbReference type="Pfam" id="PF13476"/>
    </source>
</evidence>
<dbReference type="Proteomes" id="UP000317863">
    <property type="component" value="Unassembled WGS sequence"/>
</dbReference>
<keyword evidence="3" id="KW-0547">Nucleotide-binding</keyword>
<dbReference type="PANTHER" id="PTHR11059">
    <property type="entry name" value="DNA REPAIR PROTEIN RECN"/>
    <property type="match status" value="1"/>
</dbReference>
<dbReference type="GO" id="GO:0006302">
    <property type="term" value="P:double-strand break repair"/>
    <property type="evidence" value="ECO:0007669"/>
    <property type="project" value="InterPro"/>
</dbReference>
<dbReference type="GO" id="GO:0016887">
    <property type="term" value="F:ATP hydrolysis activity"/>
    <property type="evidence" value="ECO:0007669"/>
    <property type="project" value="InterPro"/>
</dbReference>
<reference evidence="11 12" key="1">
    <citation type="submission" date="2019-02" db="EMBL/GenBank/DDBJ databases">
        <title>Peptostreptococcaceae bacterium ZHW00191 nov., a new bacterium isolated from the human gut.</title>
        <authorList>
            <person name="Zhou H.-W."/>
            <person name="Chen X.-J."/>
        </authorList>
    </citation>
    <scope>NUCLEOTIDE SEQUENCE [LARGE SCALE GENOMIC DNA]</scope>
    <source>
        <strain evidence="11 12">ZHW00191</strain>
    </source>
</reference>
<keyword evidence="4 8" id="KW-0227">DNA damage</keyword>
<dbReference type="Pfam" id="PF13476">
    <property type="entry name" value="AAA_23"/>
    <property type="match status" value="1"/>
</dbReference>
<evidence type="ECO:0000256" key="6">
    <source>
        <dbReference type="ARBA" id="ARBA00023204"/>
    </source>
</evidence>
<evidence type="ECO:0000256" key="2">
    <source>
        <dbReference type="ARBA" id="ARBA00021315"/>
    </source>
</evidence>
<evidence type="ECO:0000256" key="8">
    <source>
        <dbReference type="PIRNR" id="PIRNR003128"/>
    </source>
</evidence>
<evidence type="ECO:0000313" key="12">
    <source>
        <dbReference type="Proteomes" id="UP000317863"/>
    </source>
</evidence>
<protein>
    <recommendedName>
        <fullName evidence="2 8">DNA repair protein RecN</fullName>
    </recommendedName>
    <alternativeName>
        <fullName evidence="7 8">Recombination protein N</fullName>
    </alternativeName>
</protein>
<evidence type="ECO:0000256" key="5">
    <source>
        <dbReference type="ARBA" id="ARBA00022840"/>
    </source>
</evidence>
<evidence type="ECO:0000313" key="11">
    <source>
        <dbReference type="EMBL" id="TQQ84704.1"/>
    </source>
</evidence>
<feature type="domain" description="Rad50/SbcC-type AAA" evidence="10">
    <location>
        <begin position="1"/>
        <end position="194"/>
    </location>
</feature>
<dbReference type="GO" id="GO:0009432">
    <property type="term" value="P:SOS response"/>
    <property type="evidence" value="ECO:0007669"/>
    <property type="project" value="TreeGrafter"/>
</dbReference>
<keyword evidence="5" id="KW-0067">ATP-binding</keyword>
<comment type="function">
    <text evidence="8">May be involved in recombinational repair of damaged DNA.</text>
</comment>
<dbReference type="SUPFAM" id="SSF52540">
    <property type="entry name" value="P-loop containing nucleoside triphosphate hydrolases"/>
    <property type="match status" value="1"/>
</dbReference>
<dbReference type="OrthoDB" id="9806954at2"/>
<proteinExistence type="inferred from homology"/>
<sequence>MKNCALIDELRISLEKGLNILTGETGSGKSIIIDALGLCLGNKYDKSFLRRGTEKGVVEAVFYSEGDRLKSVLDENEIEYDDGNIVITRIIYRDGKSTARVNGRTIRLSLLKEIASLLVDVHGQHSNQAIFRPETHLRFVDMSGDVEKEKSEYTDVYKKYTEVRRELLKLDDNKDEMEIQREIDLLKFQINEIEAASLKEGEYDELVAKRDIFRNSEKIYNSLSAAYGVLHEGDINTIDLAGRAVAEISSVSQYSEKISSIYERAERIMYELQDISSEIRNCREETEFEPYELEQLETRVDEINNLRRKYGNTEKDIFLYYDRISERLSEILNRDEKREELKGKLQEIESVLEKKAEALTEKRKTAAENLENELIKELNSLDMKNVTMKTVFERKQYSNDGADNVEFMISFNLGEELKPISKVASGGEISRFMLAFKSIIADADDIETLVFDEIDTGISGIAAQNVGEKLSDIADKKQIICITHLPQIAANADSHYLIEKRNDEQRTYTTIEKLDEPDRINEIARLISGKNITDTTIIHAREIIQLTSNRREC</sequence>
<evidence type="ECO:0000256" key="7">
    <source>
        <dbReference type="ARBA" id="ARBA00033408"/>
    </source>
</evidence>
<accession>A0A544QVI6</accession>
<evidence type="ECO:0000256" key="9">
    <source>
        <dbReference type="SAM" id="Coils"/>
    </source>
</evidence>
<feature type="coiled-coil region" evidence="9">
    <location>
        <begin position="293"/>
        <end position="376"/>
    </location>
</feature>
<dbReference type="EMBL" id="SGJB01000008">
    <property type="protein sequence ID" value="TQQ84704.1"/>
    <property type="molecule type" value="Genomic_DNA"/>
</dbReference>
<dbReference type="PIRSF" id="PIRSF003128">
    <property type="entry name" value="RecN"/>
    <property type="match status" value="1"/>
</dbReference>
<comment type="caution">
    <text evidence="11">The sequence shown here is derived from an EMBL/GenBank/DDBJ whole genome shotgun (WGS) entry which is preliminary data.</text>
</comment>
<dbReference type="InterPro" id="IPR004604">
    <property type="entry name" value="DNA_recomb/repair_RecN"/>
</dbReference>
<organism evidence="11 12">
    <name type="scientific">Peptacetobacter hominis</name>
    <dbReference type="NCBI Taxonomy" id="2743610"/>
    <lineage>
        <taxon>Bacteria</taxon>
        <taxon>Bacillati</taxon>
        <taxon>Bacillota</taxon>
        <taxon>Clostridia</taxon>
        <taxon>Peptostreptococcales</taxon>
        <taxon>Peptostreptococcaceae</taxon>
        <taxon>Peptacetobacter</taxon>
    </lineage>
</organism>
<dbReference type="FunFam" id="3.40.50.300:FF:000356">
    <property type="entry name" value="DNA repair protein RecN"/>
    <property type="match status" value="1"/>
</dbReference>
<keyword evidence="6 8" id="KW-0234">DNA repair</keyword>
<comment type="similarity">
    <text evidence="1 8">Belongs to the RecN family.</text>
</comment>
<evidence type="ECO:0000256" key="1">
    <source>
        <dbReference type="ARBA" id="ARBA00009441"/>
    </source>
</evidence>
<dbReference type="GO" id="GO:0043590">
    <property type="term" value="C:bacterial nucleoid"/>
    <property type="evidence" value="ECO:0007669"/>
    <property type="project" value="TreeGrafter"/>
</dbReference>
<dbReference type="Gene3D" id="3.40.50.300">
    <property type="entry name" value="P-loop containing nucleotide triphosphate hydrolases"/>
    <property type="match status" value="2"/>
</dbReference>
<name>A0A544QVI6_9FIRM</name>
<keyword evidence="12" id="KW-1185">Reference proteome</keyword>
<dbReference type="GO" id="GO:0005524">
    <property type="term" value="F:ATP binding"/>
    <property type="evidence" value="ECO:0007669"/>
    <property type="project" value="UniProtKB-KW"/>
</dbReference>
<keyword evidence="9" id="KW-0175">Coiled coil</keyword>
<dbReference type="InterPro" id="IPR027417">
    <property type="entry name" value="P-loop_NTPase"/>
</dbReference>